<proteinExistence type="predicted"/>
<organism evidence="1 2">
    <name type="scientific">Papaver atlanticum</name>
    <dbReference type="NCBI Taxonomy" id="357466"/>
    <lineage>
        <taxon>Eukaryota</taxon>
        <taxon>Viridiplantae</taxon>
        <taxon>Streptophyta</taxon>
        <taxon>Embryophyta</taxon>
        <taxon>Tracheophyta</taxon>
        <taxon>Spermatophyta</taxon>
        <taxon>Magnoliopsida</taxon>
        <taxon>Ranunculales</taxon>
        <taxon>Papaveraceae</taxon>
        <taxon>Papaveroideae</taxon>
        <taxon>Papaver</taxon>
    </lineage>
</organism>
<protein>
    <submittedName>
        <fullName evidence="1">Uncharacterized protein</fullName>
    </submittedName>
</protein>
<evidence type="ECO:0000313" key="2">
    <source>
        <dbReference type="Proteomes" id="UP001202328"/>
    </source>
</evidence>
<dbReference type="EMBL" id="JAJJMB010017069">
    <property type="protein sequence ID" value="KAI3842346.1"/>
    <property type="molecule type" value="Genomic_DNA"/>
</dbReference>
<evidence type="ECO:0000313" key="1">
    <source>
        <dbReference type="EMBL" id="KAI3842346.1"/>
    </source>
</evidence>
<name>A0AAD4RY46_9MAGN</name>
<accession>A0AAD4RY46</accession>
<gene>
    <name evidence="1" type="ORF">MKW98_026136</name>
</gene>
<comment type="caution">
    <text evidence="1">The sequence shown here is derived from an EMBL/GenBank/DDBJ whole genome shotgun (WGS) entry which is preliminary data.</text>
</comment>
<dbReference type="Proteomes" id="UP001202328">
    <property type="component" value="Unassembled WGS sequence"/>
</dbReference>
<reference evidence="1" key="1">
    <citation type="submission" date="2022-04" db="EMBL/GenBank/DDBJ databases">
        <title>A functionally conserved STORR gene fusion in Papaver species that diverged 16.8 million years ago.</title>
        <authorList>
            <person name="Catania T."/>
        </authorList>
    </citation>
    <scope>NUCLEOTIDE SEQUENCE</scope>
    <source>
        <strain evidence="1">S-188037</strain>
    </source>
</reference>
<dbReference type="AlphaFoldDB" id="A0AAD4RY46"/>
<sequence length="192" mass="22738">MESDQQEEVPAASWRDEVVLASDSLSLLSDDMSMTISSQHKEYEAVTFQNFEKDRFSWLAETNLRHTCKKFKQKIVEYMAADIRCIKKVRCSVEHVQYLLYELVRISFTFTTEKNPSIPEAIDAVFTLHQDFFPEKNGVVKELEETLSWTGVDHMEKVRKDEELKLIRRAHRANKHRTITERQRLKFRAYFV</sequence>
<keyword evidence="2" id="KW-1185">Reference proteome</keyword>